<reference evidence="3" key="1">
    <citation type="submission" date="2017-02" db="EMBL/GenBank/DDBJ databases">
        <authorList>
            <person name="Varghese N."/>
            <person name="Submissions S."/>
        </authorList>
    </citation>
    <scope>NUCLEOTIDE SEQUENCE [LARGE SCALE GENOMIC DNA]</scope>
    <source>
        <strain evidence="3">DSM 19608</strain>
    </source>
</reference>
<dbReference type="Pfam" id="PF06496">
    <property type="entry name" value="DUF1097"/>
    <property type="match status" value="1"/>
</dbReference>
<evidence type="ECO:0000256" key="1">
    <source>
        <dbReference type="SAM" id="Phobius"/>
    </source>
</evidence>
<dbReference type="Proteomes" id="UP000190834">
    <property type="component" value="Unassembled WGS sequence"/>
</dbReference>
<feature type="transmembrane region" description="Helical" evidence="1">
    <location>
        <begin position="20"/>
        <end position="42"/>
    </location>
</feature>
<organism evidence="2 3">
    <name type="scientific">Vibrio cincinnatiensis DSM 19608</name>
    <dbReference type="NCBI Taxonomy" id="1123491"/>
    <lineage>
        <taxon>Bacteria</taxon>
        <taxon>Pseudomonadati</taxon>
        <taxon>Pseudomonadota</taxon>
        <taxon>Gammaproteobacteria</taxon>
        <taxon>Vibrionales</taxon>
        <taxon>Vibrionaceae</taxon>
        <taxon>Vibrio</taxon>
    </lineage>
</organism>
<dbReference type="OrthoDB" id="8588554at2"/>
<keyword evidence="1" id="KW-0472">Membrane</keyword>
<feature type="transmembrane region" description="Helical" evidence="1">
    <location>
        <begin position="49"/>
        <end position="68"/>
    </location>
</feature>
<dbReference type="AlphaFoldDB" id="A0A1T4LRI3"/>
<evidence type="ECO:0000313" key="3">
    <source>
        <dbReference type="Proteomes" id="UP000190834"/>
    </source>
</evidence>
<accession>A0A1T4LRI3</accession>
<dbReference type="GeneID" id="70582093"/>
<feature type="transmembrane region" description="Helical" evidence="1">
    <location>
        <begin position="122"/>
        <end position="144"/>
    </location>
</feature>
<dbReference type="STRING" id="1123491.SAMN02745782_00713"/>
<dbReference type="EMBL" id="FUXB01000003">
    <property type="protein sequence ID" value="SJZ57342.1"/>
    <property type="molecule type" value="Genomic_DNA"/>
</dbReference>
<feature type="transmembrane region" description="Helical" evidence="1">
    <location>
        <begin position="74"/>
        <end position="92"/>
    </location>
</feature>
<dbReference type="RefSeq" id="WP_078925096.1">
    <property type="nucleotide sequence ID" value="NZ_FUXB01000003.1"/>
</dbReference>
<name>A0A1T4LRI3_VIBCI</name>
<protein>
    <recommendedName>
        <fullName evidence="4">DUF1097 domain-containing protein</fullName>
    </recommendedName>
</protein>
<evidence type="ECO:0008006" key="4">
    <source>
        <dbReference type="Google" id="ProtNLM"/>
    </source>
</evidence>
<keyword evidence="1" id="KW-1133">Transmembrane helix</keyword>
<keyword evidence="3" id="KW-1185">Reference proteome</keyword>
<keyword evidence="1" id="KW-0812">Transmembrane</keyword>
<evidence type="ECO:0000313" key="2">
    <source>
        <dbReference type="EMBL" id="SJZ57342.1"/>
    </source>
</evidence>
<proteinExistence type="predicted"/>
<gene>
    <name evidence="2" type="ORF">SAMN02745782_00713</name>
</gene>
<dbReference type="InterPro" id="IPR009476">
    <property type="entry name" value="DUF1097"/>
</dbReference>
<sequence length="167" mass="18015">MNALFAIALTTGILSGVWGWIAVSLGLLSWAGFLGCTSYFATSTSGIKGLVQSLLCNLSGVFWAWVILSLSRLMTWDIMGYVITALVAFFMCIQAKQTWLAYIPGTFIGSCAMFAAEGNGLVVIPSLLLGGVFGYAMKTSGLWLHKRSAGQEENLKSRCNKKQAVIR</sequence>